<organism evidence="2 3">
    <name type="scientific">Sphingomonas gilva</name>
    <dbReference type="NCBI Taxonomy" id="2305907"/>
    <lineage>
        <taxon>Bacteria</taxon>
        <taxon>Pseudomonadati</taxon>
        <taxon>Pseudomonadota</taxon>
        <taxon>Alphaproteobacteria</taxon>
        <taxon>Sphingomonadales</taxon>
        <taxon>Sphingomonadaceae</taxon>
        <taxon>Sphingomonas</taxon>
    </lineage>
</organism>
<dbReference type="Pfam" id="PF13480">
    <property type="entry name" value="Acetyltransf_6"/>
    <property type="match status" value="1"/>
</dbReference>
<dbReference type="SUPFAM" id="SSF55729">
    <property type="entry name" value="Acyl-CoA N-acyltransferases (Nat)"/>
    <property type="match status" value="1"/>
</dbReference>
<gene>
    <name evidence="2" type="ORF">D1610_07430</name>
</gene>
<dbReference type="AlphaFoldDB" id="A0A396RV03"/>
<sequence>MTMLLTRRHFATPAPLRAARVVEGLAGEIDEAAEAAAPDRRFLRQAWFAAALAAYGGEARTVVVENGRGVAAALPLTGFGPKLAGLAALPGCYWPMRSAPIAMHADDGDLDRLLGGIARAARGVRIGPVMDDDPLVARLIPRARAASWTVIERMSGDSWRLPVPVDGDWPRPSTAKRNRWFEARLSEHGPLAIDMVDGWAQDSFDRLARIEAASWVGTDTDRADAKFVAPDHAAFWRAATADPVLATMLHAAMLTLGGRDAAFTFGIDCGARRHIIANGFDPAFAAHSPGRVLAWRDLAQARGAGIAEVDWGAGDSGYKRQFGAERGPAIRNWLLVRPGVGAGVAKLLSGIGRKLA</sequence>
<evidence type="ECO:0000313" key="3">
    <source>
        <dbReference type="Proteomes" id="UP000266693"/>
    </source>
</evidence>
<proteinExistence type="predicted"/>
<dbReference type="OrthoDB" id="7402898at2"/>
<dbReference type="RefSeq" id="WP_118863482.1">
    <property type="nucleotide sequence ID" value="NZ_QWLV01000002.1"/>
</dbReference>
<dbReference type="GO" id="GO:0016740">
    <property type="term" value="F:transferase activity"/>
    <property type="evidence" value="ECO:0007669"/>
    <property type="project" value="UniProtKB-KW"/>
</dbReference>
<name>A0A396RV03_9SPHN</name>
<dbReference type="InterPro" id="IPR038740">
    <property type="entry name" value="BioF2-like_GNAT_dom"/>
</dbReference>
<reference evidence="2 3" key="1">
    <citation type="submission" date="2018-08" db="EMBL/GenBank/DDBJ databases">
        <title>The multiple taxonomic identification of Sphingomonas gilva.</title>
        <authorList>
            <person name="Zhu D."/>
            <person name="Zheng S."/>
        </authorList>
    </citation>
    <scope>NUCLEOTIDE SEQUENCE [LARGE SCALE GENOMIC DNA]</scope>
    <source>
        <strain evidence="2 3">ZDH117</strain>
    </source>
</reference>
<evidence type="ECO:0000259" key="1">
    <source>
        <dbReference type="Pfam" id="PF13480"/>
    </source>
</evidence>
<dbReference type="EMBL" id="QWLV01000002">
    <property type="protein sequence ID" value="RHW18293.1"/>
    <property type="molecule type" value="Genomic_DNA"/>
</dbReference>
<keyword evidence="3" id="KW-1185">Reference proteome</keyword>
<dbReference type="InterPro" id="IPR016181">
    <property type="entry name" value="Acyl_CoA_acyltransferase"/>
</dbReference>
<evidence type="ECO:0000313" key="2">
    <source>
        <dbReference type="EMBL" id="RHW18293.1"/>
    </source>
</evidence>
<comment type="caution">
    <text evidence="2">The sequence shown here is derived from an EMBL/GenBank/DDBJ whole genome shotgun (WGS) entry which is preliminary data.</text>
</comment>
<keyword evidence="2" id="KW-0808">Transferase</keyword>
<dbReference type="Proteomes" id="UP000266693">
    <property type="component" value="Unassembled WGS sequence"/>
</dbReference>
<feature type="domain" description="BioF2-like acetyltransferase" evidence="1">
    <location>
        <begin position="179"/>
        <end position="320"/>
    </location>
</feature>
<accession>A0A396RV03</accession>
<protein>
    <submittedName>
        <fullName evidence="2">GNAT family N-acetyltransferase</fullName>
    </submittedName>
</protein>